<dbReference type="Proteomes" id="UP000602532">
    <property type="component" value="Unassembled WGS sequence"/>
</dbReference>
<dbReference type="RefSeq" id="WP_191764083.1">
    <property type="nucleotide sequence ID" value="NZ_JACSPM010000001.1"/>
</dbReference>
<evidence type="ECO:0000313" key="2">
    <source>
        <dbReference type="Proteomes" id="UP000602532"/>
    </source>
</evidence>
<gene>
    <name evidence="1" type="ORF">H9622_02950</name>
</gene>
<protein>
    <submittedName>
        <fullName evidence="1">Uncharacterized protein</fullName>
    </submittedName>
</protein>
<sequence>MTKRAKILTALIAVIGLIVVAPLSAAAYWSATAPVALTAQARTFAVSPFSVAPASASSSTSFVGWETTQYYAAPLVNSGSTPWASASVAVAAASGFGPAAVATLQVVFTASSTACQNDATYTGVSARSALAASTWPSPSAAAPGATVHACIKLVVTDTDSHSDTGQAPAPTLTLTTTATAAQHNWTAQEQAQLTIASTGWAACSTNGSNVVLTLPSGLPSGSYTVTRDDTGAAFPASISPNGKTLTLSNPATRGVETAETYVSVRNAQGTVVAVANLSFRSSYFLVIFFNKSLACA</sequence>
<organism evidence="1 2">
    <name type="scientific">Microbacterium gallinarum</name>
    <dbReference type="NCBI Taxonomy" id="2762209"/>
    <lineage>
        <taxon>Bacteria</taxon>
        <taxon>Bacillati</taxon>
        <taxon>Actinomycetota</taxon>
        <taxon>Actinomycetes</taxon>
        <taxon>Micrococcales</taxon>
        <taxon>Microbacteriaceae</taxon>
        <taxon>Microbacterium</taxon>
    </lineage>
</organism>
<name>A0ABR8WZX1_9MICO</name>
<reference evidence="1 2" key="1">
    <citation type="submission" date="2020-08" db="EMBL/GenBank/DDBJ databases">
        <title>A Genomic Blueprint of the Chicken Gut Microbiome.</title>
        <authorList>
            <person name="Gilroy R."/>
            <person name="Ravi A."/>
            <person name="Getino M."/>
            <person name="Pursley I."/>
            <person name="Horton D.L."/>
            <person name="Alikhan N.-F."/>
            <person name="Baker D."/>
            <person name="Gharbi K."/>
            <person name="Hall N."/>
            <person name="Watson M."/>
            <person name="Adriaenssens E.M."/>
            <person name="Foster-Nyarko E."/>
            <person name="Jarju S."/>
            <person name="Secka A."/>
            <person name="Antonio M."/>
            <person name="Oren A."/>
            <person name="Chaudhuri R."/>
            <person name="La Ragione R.M."/>
            <person name="Hildebrand F."/>
            <person name="Pallen M.J."/>
        </authorList>
    </citation>
    <scope>NUCLEOTIDE SEQUENCE [LARGE SCALE GENOMIC DNA]</scope>
    <source>
        <strain evidence="1 2">Sa1CUA4</strain>
    </source>
</reference>
<keyword evidence="2" id="KW-1185">Reference proteome</keyword>
<accession>A0ABR8WZX1</accession>
<evidence type="ECO:0000313" key="1">
    <source>
        <dbReference type="EMBL" id="MBD8022548.1"/>
    </source>
</evidence>
<proteinExistence type="predicted"/>
<dbReference type="EMBL" id="JACSPM010000001">
    <property type="protein sequence ID" value="MBD8022548.1"/>
    <property type="molecule type" value="Genomic_DNA"/>
</dbReference>
<comment type="caution">
    <text evidence="1">The sequence shown here is derived from an EMBL/GenBank/DDBJ whole genome shotgun (WGS) entry which is preliminary data.</text>
</comment>